<keyword evidence="2" id="KW-0804">Transcription</keyword>
<dbReference type="Proteomes" id="UP001418222">
    <property type="component" value="Unassembled WGS sequence"/>
</dbReference>
<evidence type="ECO:0000313" key="3">
    <source>
        <dbReference type="Proteomes" id="UP001418222"/>
    </source>
</evidence>
<protein>
    <submittedName>
        <fullName evidence="2">DNA-directed RNA polymerase subunit beta</fullName>
    </submittedName>
</protein>
<proteinExistence type="predicted"/>
<keyword evidence="1" id="KW-1133">Transmembrane helix</keyword>
<dbReference type="GO" id="GO:0000428">
    <property type="term" value="C:DNA-directed RNA polymerase complex"/>
    <property type="evidence" value="ECO:0007669"/>
    <property type="project" value="UniProtKB-KW"/>
</dbReference>
<gene>
    <name evidence="2" type="primary">rpoC2</name>
    <name evidence="2" type="ORF">KSP39_PZI002358</name>
</gene>
<feature type="transmembrane region" description="Helical" evidence="1">
    <location>
        <begin position="46"/>
        <end position="66"/>
    </location>
</feature>
<sequence length="77" mass="9349">MNANTFSIEERYIFDLSLTNDQVRYKLLYTFGKQGKLLNIQNLIKLYLMLIRISQILLLFFIKIMTMIPWRKSEERD</sequence>
<keyword evidence="2" id="KW-0240">DNA-directed RNA polymerase</keyword>
<keyword evidence="3" id="KW-1185">Reference proteome</keyword>
<keyword evidence="1" id="KW-0472">Membrane</keyword>
<evidence type="ECO:0000256" key="1">
    <source>
        <dbReference type="SAM" id="Phobius"/>
    </source>
</evidence>
<dbReference type="EMBL" id="JBBWWQ010000002">
    <property type="protein sequence ID" value="KAK8954993.1"/>
    <property type="molecule type" value="Genomic_DNA"/>
</dbReference>
<name>A0AAP0C1P3_9ASPA</name>
<reference evidence="2 3" key="1">
    <citation type="journal article" date="2022" name="Nat. Plants">
        <title>Genomes of leafy and leafless Platanthera orchids illuminate the evolution of mycoheterotrophy.</title>
        <authorList>
            <person name="Li M.H."/>
            <person name="Liu K.W."/>
            <person name="Li Z."/>
            <person name="Lu H.C."/>
            <person name="Ye Q.L."/>
            <person name="Zhang D."/>
            <person name="Wang J.Y."/>
            <person name="Li Y.F."/>
            <person name="Zhong Z.M."/>
            <person name="Liu X."/>
            <person name="Yu X."/>
            <person name="Liu D.K."/>
            <person name="Tu X.D."/>
            <person name="Liu B."/>
            <person name="Hao Y."/>
            <person name="Liao X.Y."/>
            <person name="Jiang Y.T."/>
            <person name="Sun W.H."/>
            <person name="Chen J."/>
            <person name="Chen Y.Q."/>
            <person name="Ai Y."/>
            <person name="Zhai J.W."/>
            <person name="Wu S.S."/>
            <person name="Zhou Z."/>
            <person name="Hsiao Y.Y."/>
            <person name="Wu W.L."/>
            <person name="Chen Y.Y."/>
            <person name="Lin Y.F."/>
            <person name="Hsu J.L."/>
            <person name="Li C.Y."/>
            <person name="Wang Z.W."/>
            <person name="Zhao X."/>
            <person name="Zhong W.Y."/>
            <person name="Ma X.K."/>
            <person name="Ma L."/>
            <person name="Huang J."/>
            <person name="Chen G.Z."/>
            <person name="Huang M.Z."/>
            <person name="Huang L."/>
            <person name="Peng D.H."/>
            <person name="Luo Y.B."/>
            <person name="Zou S.Q."/>
            <person name="Chen S.P."/>
            <person name="Lan S."/>
            <person name="Tsai W.C."/>
            <person name="Van de Peer Y."/>
            <person name="Liu Z.J."/>
        </authorList>
    </citation>
    <scope>NUCLEOTIDE SEQUENCE [LARGE SCALE GENOMIC DNA]</scope>
    <source>
        <strain evidence="2">Lor287</strain>
    </source>
</reference>
<accession>A0AAP0C1P3</accession>
<organism evidence="2 3">
    <name type="scientific">Platanthera zijinensis</name>
    <dbReference type="NCBI Taxonomy" id="2320716"/>
    <lineage>
        <taxon>Eukaryota</taxon>
        <taxon>Viridiplantae</taxon>
        <taxon>Streptophyta</taxon>
        <taxon>Embryophyta</taxon>
        <taxon>Tracheophyta</taxon>
        <taxon>Spermatophyta</taxon>
        <taxon>Magnoliopsida</taxon>
        <taxon>Liliopsida</taxon>
        <taxon>Asparagales</taxon>
        <taxon>Orchidaceae</taxon>
        <taxon>Orchidoideae</taxon>
        <taxon>Orchideae</taxon>
        <taxon>Orchidinae</taxon>
        <taxon>Platanthera</taxon>
    </lineage>
</organism>
<evidence type="ECO:0000313" key="2">
    <source>
        <dbReference type="EMBL" id="KAK8954993.1"/>
    </source>
</evidence>
<dbReference type="AlphaFoldDB" id="A0AAP0C1P3"/>
<comment type="caution">
    <text evidence="2">The sequence shown here is derived from an EMBL/GenBank/DDBJ whole genome shotgun (WGS) entry which is preliminary data.</text>
</comment>
<keyword evidence="1" id="KW-0812">Transmembrane</keyword>